<evidence type="ECO:0000313" key="3">
    <source>
        <dbReference type="EMBL" id="VUZ54376.1"/>
    </source>
</evidence>
<reference evidence="3 4" key="1">
    <citation type="submission" date="2019-07" db="EMBL/GenBank/DDBJ databases">
        <authorList>
            <person name="Jastrzebski P J."/>
            <person name="Paukszto L."/>
            <person name="Jastrzebski P J."/>
        </authorList>
    </citation>
    <scope>NUCLEOTIDE SEQUENCE [LARGE SCALE GENOMIC DNA]</scope>
    <source>
        <strain evidence="3 4">WMS-il1</strain>
    </source>
</reference>
<evidence type="ECO:0000313" key="4">
    <source>
        <dbReference type="Proteomes" id="UP000321570"/>
    </source>
</evidence>
<feature type="compositionally biased region" description="Low complexity" evidence="1">
    <location>
        <begin position="873"/>
        <end position="882"/>
    </location>
</feature>
<feature type="region of interest" description="Disordered" evidence="1">
    <location>
        <begin position="1066"/>
        <end position="1195"/>
    </location>
</feature>
<feature type="region of interest" description="Disordered" evidence="1">
    <location>
        <begin position="328"/>
        <end position="356"/>
    </location>
</feature>
<feature type="compositionally biased region" description="Polar residues" evidence="1">
    <location>
        <begin position="1162"/>
        <end position="1178"/>
    </location>
</feature>
<evidence type="ECO:0000259" key="2">
    <source>
        <dbReference type="PROSITE" id="PS50826"/>
    </source>
</evidence>
<dbReference type="Pfam" id="PF02759">
    <property type="entry name" value="RUN"/>
    <property type="match status" value="1"/>
</dbReference>
<feature type="compositionally biased region" description="Pro residues" evidence="1">
    <location>
        <begin position="518"/>
        <end position="530"/>
    </location>
</feature>
<feature type="region of interest" description="Disordered" evidence="1">
    <location>
        <begin position="869"/>
        <end position="892"/>
    </location>
</feature>
<dbReference type="SMART" id="SM00593">
    <property type="entry name" value="RUN"/>
    <property type="match status" value="1"/>
</dbReference>
<dbReference type="PANTHER" id="PTHR15591">
    <property type="entry name" value="RUN AND SH3 DOMAIN CONTAINING"/>
    <property type="match status" value="1"/>
</dbReference>
<feature type="domain" description="RUN" evidence="2">
    <location>
        <begin position="910"/>
        <end position="1060"/>
    </location>
</feature>
<dbReference type="EMBL" id="CABIJS010000643">
    <property type="protein sequence ID" value="VUZ54376.1"/>
    <property type="molecule type" value="Genomic_DNA"/>
</dbReference>
<name>A0A564Z4K0_HYMDI</name>
<dbReference type="Gene3D" id="1.20.58.900">
    <property type="match status" value="1"/>
</dbReference>
<dbReference type="AlphaFoldDB" id="A0A564Z4K0"/>
<dbReference type="InterPro" id="IPR047343">
    <property type="entry name" value="RUSC1_2"/>
</dbReference>
<dbReference type="PROSITE" id="PS50826">
    <property type="entry name" value="RUN"/>
    <property type="match status" value="1"/>
</dbReference>
<protein>
    <recommendedName>
        <fullName evidence="2">RUN domain-containing protein</fullName>
    </recommendedName>
</protein>
<dbReference type="GO" id="GO:0031410">
    <property type="term" value="C:cytoplasmic vesicle"/>
    <property type="evidence" value="ECO:0007669"/>
    <property type="project" value="TreeGrafter"/>
</dbReference>
<sequence length="1264" mass="137078">MENPVSEGYIRTPIRSPEANRVLKFSATDQNNSDNTAQDTSPLDGCINTASILLEPSEYFFDDEFAVPFDANLRDESSVRQQDFIDESDEGISSSGLLAPPHSRSDSCLFTQPDPGDCVHDGVDNHTNVRSSSRSHHNNMCCPDSTSATNVSSNFNRIHRTLSADFSTVLHDINAMDKLFDNYTITFSEHQQQVPNNIPPSVTGSWMQTVLEGSCCPRVKELLKQTAEALDYRLAWGEVQMGLEDGSIMLPASSRAKQIGKIQRSTSHGNIFTAASLAGMRRALANIKISAPKTYRSVGVSTSDCSVGESSLPDTTTTATAGTTTWARVRSSRESLNNKKIGNSTTVVPTPPKSNVPESVVTWRAIKEAAGSELTTWGQLRRTASLGNRKVKVTSDVKKNVKPPNMCTSLISPGFEMALKSPLSHKAMHRYSGTLLEIFMRARARDLVSSSCPSSTGMETNAENTPKIIRRPGFSHGDNSSTNFSIQTNALMLSLGTETEQTGETVEKNPDTFLRTAIPPPKMSQPPLVPPRKSSVGSRRLMYVNRSGGTCFASRLNSDHPDNNLLTMSADPESECMTRLREASYLAHLKNSRAGIVYPGLGKLAIPKPSRIESNTFLSQTLPDLSLLGKAAEQEVKSGTPTTRVLSVLSKAPRRAASSVPSSRNTASAGGSRPSNTEIDALRQRIGTHVGHRASDVVADSRLMDILLRKSQSRVEGVDRSASEPDVIDTNKSPLMTSSLTKETSKIPPLDFDSLRYRARSQSNTYKKSVSYNGNIHRLPEGINICRSPDKNRFGSPDPKVIPKSWGLYGHDPLPLAVFQPSNEDTSSDVSSTTKPSDVDVRYHAMVMDVVRAVQETIAYFCQSTISSGTPEGSNITGSSSSGSGGTGIPKPVQHTPNYRCYSSLAALGGSGRSSLVAVVNPLMVLISDGLLPPQTRAIFTSKPKSRIWTLVEDSCRPSAYLGKIEHHILNEAVNQVKAITGAISEKLRFRAFVCACLNQRALLLWLNSLVSNDPLLKRYYCEGAFIRQCRSALQGLYADLTTHIEQLLNYPFSFDLAAEAKRPIGYTPPGSTHHGAKNDSTNANKTISSNATRKNGQEFKEVRTTFGRASSTPASTAKIHPSKTSATNCGGRPSSVAKTAETKMVRPRVQPTPRRIPLNPPLSSENQNPSLNGSPSLVSPLKPTPLASPTSSVMRGKLRTAFSTFRRSTDIGSTNSAISTPPLVLPKCSSPPPPPPHRTVVLSNAPLHYDNAPMRVLHPQPPF</sequence>
<dbReference type="SUPFAM" id="SSF140741">
    <property type="entry name" value="RUN domain-like"/>
    <property type="match status" value="1"/>
</dbReference>
<feature type="compositionally biased region" description="Polar residues" evidence="1">
    <location>
        <begin position="665"/>
        <end position="678"/>
    </location>
</feature>
<feature type="compositionally biased region" description="Low complexity" evidence="1">
    <location>
        <begin position="655"/>
        <end position="664"/>
    </location>
</feature>
<dbReference type="InterPro" id="IPR004012">
    <property type="entry name" value="Run_dom"/>
</dbReference>
<accession>A0A564Z4K0</accession>
<feature type="compositionally biased region" description="Polar residues" evidence="1">
    <location>
        <begin position="338"/>
        <end position="348"/>
    </location>
</feature>
<dbReference type="InterPro" id="IPR037213">
    <property type="entry name" value="Run_dom_sf"/>
</dbReference>
<dbReference type="Proteomes" id="UP000321570">
    <property type="component" value="Unassembled WGS sequence"/>
</dbReference>
<feature type="compositionally biased region" description="Polar residues" evidence="1">
    <location>
        <begin position="1079"/>
        <end position="1095"/>
    </location>
</feature>
<proteinExistence type="predicted"/>
<dbReference type="CDD" id="cd17685">
    <property type="entry name" value="RUN_RUSC"/>
    <property type="match status" value="1"/>
</dbReference>
<keyword evidence="4" id="KW-1185">Reference proteome</keyword>
<dbReference type="PANTHER" id="PTHR15591:SF16">
    <property type="entry name" value="FARNESYL PYROPHOSPHATE SYNTHASE"/>
    <property type="match status" value="1"/>
</dbReference>
<feature type="region of interest" description="Disordered" evidence="1">
    <location>
        <begin position="651"/>
        <end position="678"/>
    </location>
</feature>
<feature type="region of interest" description="Disordered" evidence="1">
    <location>
        <begin position="498"/>
        <end position="536"/>
    </location>
</feature>
<evidence type="ECO:0000256" key="1">
    <source>
        <dbReference type="SAM" id="MobiDB-lite"/>
    </source>
</evidence>
<organism evidence="3 4">
    <name type="scientific">Hymenolepis diminuta</name>
    <name type="common">Rat tapeworm</name>
    <dbReference type="NCBI Taxonomy" id="6216"/>
    <lineage>
        <taxon>Eukaryota</taxon>
        <taxon>Metazoa</taxon>
        <taxon>Spiralia</taxon>
        <taxon>Lophotrochozoa</taxon>
        <taxon>Platyhelminthes</taxon>
        <taxon>Cestoda</taxon>
        <taxon>Eucestoda</taxon>
        <taxon>Cyclophyllidea</taxon>
        <taxon>Hymenolepididae</taxon>
        <taxon>Hymenolepis</taxon>
    </lineage>
</organism>
<gene>
    <name evidence="3" type="ORF">WMSIL1_LOCUS12495</name>
</gene>